<protein>
    <submittedName>
        <fullName evidence="2">Uncharacterized protein</fullName>
    </submittedName>
</protein>
<evidence type="ECO:0000313" key="2">
    <source>
        <dbReference type="EMBL" id="PJB09108.1"/>
    </source>
</evidence>
<keyword evidence="1" id="KW-0472">Membrane</keyword>
<accession>A0A2M7ZUV1</accession>
<proteinExistence type="predicted"/>
<comment type="caution">
    <text evidence="2">The sequence shown here is derived from an EMBL/GenBank/DDBJ whole genome shotgun (WGS) entry which is preliminary data.</text>
</comment>
<feature type="transmembrane region" description="Helical" evidence="1">
    <location>
        <begin position="36"/>
        <end position="58"/>
    </location>
</feature>
<feature type="transmembrane region" description="Helical" evidence="1">
    <location>
        <begin position="64"/>
        <end position="83"/>
    </location>
</feature>
<sequence length="226" mass="24876">MFSIVGLLYFLEGLITFGVAYKLFKSFQKSKNYITRNFAFLFFFFTPTFFCWGLPSLVAPGNSLLLNIGSIAGEIFIFIGFAFGMRSFVATSVATKFPQLSQNIISLATLLIGSVIVFLNVSVFGSSQLNPQGVIEWNLHPAAIVIYVTLILSLTFPLGIEFFRLSIVNPETRARSILLGVVSFLAGFGGALVIMNIPWPILMVGHILLSLGIVCMGWAIFFTEKT</sequence>
<feature type="transmembrane region" description="Helical" evidence="1">
    <location>
        <begin position="6"/>
        <end position="24"/>
    </location>
</feature>
<evidence type="ECO:0000256" key="1">
    <source>
        <dbReference type="SAM" id="Phobius"/>
    </source>
</evidence>
<gene>
    <name evidence="2" type="ORF">CO121_01715</name>
</gene>
<evidence type="ECO:0000313" key="3">
    <source>
        <dbReference type="Proteomes" id="UP000229156"/>
    </source>
</evidence>
<dbReference type="Proteomes" id="UP000229156">
    <property type="component" value="Unassembled WGS sequence"/>
</dbReference>
<dbReference type="EMBL" id="PFUT01000036">
    <property type="protein sequence ID" value="PJB09108.1"/>
    <property type="molecule type" value="Genomic_DNA"/>
</dbReference>
<name>A0A2M7ZUV1_9BACT</name>
<dbReference type="AlphaFoldDB" id="A0A2M7ZUV1"/>
<feature type="transmembrane region" description="Helical" evidence="1">
    <location>
        <begin position="177"/>
        <end position="195"/>
    </location>
</feature>
<reference evidence="3" key="1">
    <citation type="submission" date="2017-09" db="EMBL/GenBank/DDBJ databases">
        <title>Depth-based differentiation of microbial function through sediment-hosted aquifers and enrichment of novel symbionts in the deep terrestrial subsurface.</title>
        <authorList>
            <person name="Probst A.J."/>
            <person name="Ladd B."/>
            <person name="Jarett J.K."/>
            <person name="Geller-Mcgrath D.E."/>
            <person name="Sieber C.M.K."/>
            <person name="Emerson J.B."/>
            <person name="Anantharaman K."/>
            <person name="Thomas B.C."/>
            <person name="Malmstrom R."/>
            <person name="Stieglmeier M."/>
            <person name="Klingl A."/>
            <person name="Woyke T."/>
            <person name="Ryan C.M."/>
            <person name="Banfield J.F."/>
        </authorList>
    </citation>
    <scope>NUCLEOTIDE SEQUENCE [LARGE SCALE GENOMIC DNA]</scope>
</reference>
<keyword evidence="1" id="KW-0812">Transmembrane</keyword>
<feature type="transmembrane region" description="Helical" evidence="1">
    <location>
        <begin position="144"/>
        <end position="165"/>
    </location>
</feature>
<feature type="transmembrane region" description="Helical" evidence="1">
    <location>
        <begin position="201"/>
        <end position="222"/>
    </location>
</feature>
<feature type="transmembrane region" description="Helical" evidence="1">
    <location>
        <begin position="104"/>
        <end position="124"/>
    </location>
</feature>
<organism evidence="2 3">
    <name type="scientific">bacterium (Candidatus Gribaldobacteria) CG_4_9_14_3_um_filter_36_15</name>
    <dbReference type="NCBI Taxonomy" id="2014269"/>
    <lineage>
        <taxon>Bacteria</taxon>
        <taxon>Candidatus Gribaldobacteria</taxon>
    </lineage>
</organism>
<keyword evidence="1" id="KW-1133">Transmembrane helix</keyword>